<protein>
    <submittedName>
        <fullName evidence="2">Uncharacterized protein</fullName>
    </submittedName>
</protein>
<reference evidence="2" key="1">
    <citation type="submission" date="2022-08" db="EMBL/GenBank/DDBJ databases">
        <authorList>
            <person name="Zhang D."/>
        </authorList>
    </citation>
    <scope>NUCLEOTIDE SEQUENCE</scope>
    <source>
        <strain evidence="2">XJ19-11</strain>
    </source>
</reference>
<accession>A0A9X2P637</accession>
<dbReference type="AlphaFoldDB" id="A0A9X2P637"/>
<sequence length="227" mass="26262">MRNILLIILSLVTINSFGQQWIEFQVDPSLTITIPENYELTDTLGQKGVIAQIDNGLILLTVMQNKGKTKLNIQNENDLIEAYKGIQRGVTRSQNGQLIKEEILDKEALKILRFSISAIMENERQIRHFLIVFLNDNIYMLNFWELESMSNEMSEIREKLFSSIKFPSTATMEDQKSQVVQGSTSYNISYLIGQIIGYLLILGLIVLFIMYFVKRLKRKKIRDTMQT</sequence>
<evidence type="ECO:0000313" key="2">
    <source>
        <dbReference type="EMBL" id="MCR9016072.1"/>
    </source>
</evidence>
<dbReference type="Proteomes" id="UP001142175">
    <property type="component" value="Unassembled WGS sequence"/>
</dbReference>
<proteinExistence type="predicted"/>
<keyword evidence="1" id="KW-1133">Transmembrane helix</keyword>
<keyword evidence="1" id="KW-0472">Membrane</keyword>
<keyword evidence="3" id="KW-1185">Reference proteome</keyword>
<dbReference type="EMBL" id="JANSUY010000012">
    <property type="protein sequence ID" value="MCR9016072.1"/>
    <property type="molecule type" value="Genomic_DNA"/>
</dbReference>
<feature type="transmembrane region" description="Helical" evidence="1">
    <location>
        <begin position="188"/>
        <end position="213"/>
    </location>
</feature>
<keyword evidence="1" id="KW-0812">Transmembrane</keyword>
<evidence type="ECO:0000256" key="1">
    <source>
        <dbReference type="SAM" id="Phobius"/>
    </source>
</evidence>
<dbReference type="RefSeq" id="WP_258423929.1">
    <property type="nucleotide sequence ID" value="NZ_JANSUY010000012.1"/>
</dbReference>
<organism evidence="2 3">
    <name type="scientific">Aquiflexum gelatinilyticum</name>
    <dbReference type="NCBI Taxonomy" id="2961943"/>
    <lineage>
        <taxon>Bacteria</taxon>
        <taxon>Pseudomonadati</taxon>
        <taxon>Bacteroidota</taxon>
        <taxon>Cytophagia</taxon>
        <taxon>Cytophagales</taxon>
        <taxon>Cyclobacteriaceae</taxon>
        <taxon>Aquiflexum</taxon>
    </lineage>
</organism>
<gene>
    <name evidence="2" type="ORF">NU887_13585</name>
</gene>
<evidence type="ECO:0000313" key="3">
    <source>
        <dbReference type="Proteomes" id="UP001142175"/>
    </source>
</evidence>
<comment type="caution">
    <text evidence="2">The sequence shown here is derived from an EMBL/GenBank/DDBJ whole genome shotgun (WGS) entry which is preliminary data.</text>
</comment>
<name>A0A9X2P637_9BACT</name>